<dbReference type="InterPro" id="IPR001965">
    <property type="entry name" value="Znf_PHD"/>
</dbReference>
<feature type="region of interest" description="Disordered" evidence="11">
    <location>
        <begin position="756"/>
        <end position="845"/>
    </location>
</feature>
<evidence type="ECO:0000256" key="11">
    <source>
        <dbReference type="SAM" id="MobiDB-lite"/>
    </source>
</evidence>
<keyword evidence="9" id="KW-0862">Zinc</keyword>
<evidence type="ECO:0008006" key="17">
    <source>
        <dbReference type="Google" id="ProtNLM"/>
    </source>
</evidence>
<feature type="compositionally biased region" description="Pro residues" evidence="11">
    <location>
        <begin position="891"/>
        <end position="904"/>
    </location>
</feature>
<keyword evidence="7" id="KW-0479">Metal-binding</keyword>
<evidence type="ECO:0000256" key="10">
    <source>
        <dbReference type="ARBA" id="ARBA00023242"/>
    </source>
</evidence>
<keyword evidence="3" id="KW-0158">Chromosome</keyword>
<dbReference type="GO" id="GO:0005634">
    <property type="term" value="C:nucleus"/>
    <property type="evidence" value="ECO:0007669"/>
    <property type="project" value="UniProtKB-SubCell"/>
</dbReference>
<sequence>MCSKLISIQILIIFLHSTVADIYFDKNYEDVVSTISAAEKVEVHEHEHVHYHKHDHYNEPMAYPGYGGYPGYLTPAYSNGVFPLPGGYYPGSIVGSGSIELYIGGNVTDGISCRQSQERKKIAELRKKVPQKRMCKRRKRREERKANPLRVSNGTNEISSDISFVHPSSSKENRREISIDSSFLSSEASSSCGDDGKTADCLEVQSCWPKIVFSHRARTNLLYNEGSPEAKYVDSAEDECFLCHKKGLESNPLLSCQGSMNGVKKRKCKSMFHVKCIQNYNGGDYCYDYVRAPEGQGLILCPLHHCDACYANRRRQSAFEGNLLECISCNRAFHSVNCLPAGGIKININVVEGPEKYKGSFIVCPAHAKLPSLGRPHLTICCECEKDDGELEECHTCVRSYHPKCRLIEFLDGQPIPKNRCESCAHQETIRINRYALAKFKNLFYPCQVVEWDKYPQKKDSRFGKLGFTAVEWAGPKKEKSIIPINALVPLFDSSFDLYSKKIKLNEDEFEAWKEMIDDLEEPQWPHPYKTVRRQIVASVYYNKELKKNLPVEDVLRCDCKIGVKNRCGDQSCSNRQTDMECPAECSENPGGCHNRDVSSKTPCPDIERKKTKTRGYGVFATKNIPKGTFIAEYAGEIINAEECARRVNLIKIARDSEAQLYMMSLNAVKTVDAARAGNIARYVNHSCDPNCIIRMVKIVFNDGEGKRMGRYDDRVALYAKKDIQSGEELTFTYNMFGKELALPECRCGADNCSGSLKGRSPQDSKDSSNDSLANSPPPVGRKRSRTSSTGAPSAKYARNGGSRNSTSSQKKNKSGSQNHQQMPTDWPQQQQHRNPDHQQGSSAHFEWATISPKASSKCSSAISTDEQSQMFWRPALLPPPGPPSRQLSILPPPPVAPAAPQPERPQARRWSPTSSIASEADTSFGFNPPVDNVKPKPGTSRKRASNTTGWRPRTPSFPMPIPWPVASSTPRRSPSKSPSREPTAKRVPSRVRSKSPPVLSLAHLPAGKASRSKKAPNKPTAPASRSNARKAAVEPVSEQEKSTDSIPRPPRGKETAPSSRTKPTPRSSRGRSVGKKEAAPNLKENPLPRPPRGRSVGKKEAAPNPNEEIEEDSTPRPPRMPSKRDISSKGKSAPKLPRGRSVAKKEATPNLEEKVASVRRRSGRSVKPTTRYQVPPGEEVAPAKRRRSASSAKPTPRKQAPREEEDEDTPMKIRRSGTSAKPTPQIQAPPPPAVELTPPQSSRRGARARQVRKVFSP</sequence>
<dbReference type="InterPro" id="IPR046341">
    <property type="entry name" value="SET_dom_sf"/>
</dbReference>
<dbReference type="AlphaFoldDB" id="A0A8S1H2H3"/>
<feature type="compositionally biased region" description="Polar residues" evidence="11">
    <location>
        <begin position="912"/>
        <end position="926"/>
    </location>
</feature>
<dbReference type="InterPro" id="IPR001214">
    <property type="entry name" value="SET_dom"/>
</dbReference>
<evidence type="ECO:0000259" key="14">
    <source>
        <dbReference type="PROSITE" id="PS50868"/>
    </source>
</evidence>
<keyword evidence="4" id="KW-0489">Methyltransferase</keyword>
<feature type="region of interest" description="Disordered" evidence="11">
    <location>
        <begin position="872"/>
        <end position="1258"/>
    </location>
</feature>
<dbReference type="InterPro" id="IPR050777">
    <property type="entry name" value="SET2_Histone-Lys_MeTrsfase"/>
</dbReference>
<dbReference type="GO" id="GO:0008270">
    <property type="term" value="F:zinc ion binding"/>
    <property type="evidence" value="ECO:0007669"/>
    <property type="project" value="UniProtKB-KW"/>
</dbReference>
<evidence type="ECO:0000313" key="16">
    <source>
        <dbReference type="Proteomes" id="UP000835052"/>
    </source>
</evidence>
<dbReference type="SMART" id="SM00317">
    <property type="entry name" value="SET"/>
    <property type="match status" value="1"/>
</dbReference>
<feature type="compositionally biased region" description="Basic residues" evidence="11">
    <location>
        <begin position="1245"/>
        <end position="1258"/>
    </location>
</feature>
<dbReference type="PANTHER" id="PTHR22884">
    <property type="entry name" value="SET DOMAIN PROTEINS"/>
    <property type="match status" value="1"/>
</dbReference>
<evidence type="ECO:0000256" key="8">
    <source>
        <dbReference type="ARBA" id="ARBA00022771"/>
    </source>
</evidence>
<keyword evidence="16" id="KW-1185">Reference proteome</keyword>
<evidence type="ECO:0000256" key="7">
    <source>
        <dbReference type="ARBA" id="ARBA00022723"/>
    </source>
</evidence>
<dbReference type="CDD" id="cd15566">
    <property type="entry name" value="PHD3_NSD"/>
    <property type="match status" value="1"/>
</dbReference>
<evidence type="ECO:0000256" key="4">
    <source>
        <dbReference type="ARBA" id="ARBA00022603"/>
    </source>
</evidence>
<dbReference type="SUPFAM" id="SSF82199">
    <property type="entry name" value="SET domain"/>
    <property type="match status" value="1"/>
</dbReference>
<feature type="chain" id="PRO_5035783074" description="Histone-lysine N-methyltransferase" evidence="12">
    <location>
        <begin position="21"/>
        <end position="1258"/>
    </location>
</feature>
<feature type="signal peptide" evidence="12">
    <location>
        <begin position="1"/>
        <end position="20"/>
    </location>
</feature>
<gene>
    <name evidence="15" type="ORF">CAUJ_LOCUS5620</name>
</gene>
<feature type="compositionally biased region" description="Low complexity" evidence="11">
    <location>
        <begin position="803"/>
        <end position="833"/>
    </location>
</feature>
<dbReference type="Pfam" id="PF00856">
    <property type="entry name" value="SET"/>
    <property type="match status" value="1"/>
</dbReference>
<feature type="domain" description="SET" evidence="13">
    <location>
        <begin position="605"/>
        <end position="735"/>
    </location>
</feature>
<comment type="caution">
    <text evidence="15">The sequence shown here is derived from an EMBL/GenBank/DDBJ whole genome shotgun (WGS) entry which is preliminary data.</text>
</comment>
<dbReference type="PROSITE" id="PS50280">
    <property type="entry name" value="SET"/>
    <property type="match status" value="1"/>
</dbReference>
<dbReference type="Proteomes" id="UP000835052">
    <property type="component" value="Unassembled WGS sequence"/>
</dbReference>
<dbReference type="GO" id="GO:0032259">
    <property type="term" value="P:methylation"/>
    <property type="evidence" value="ECO:0007669"/>
    <property type="project" value="UniProtKB-KW"/>
</dbReference>
<dbReference type="PROSITE" id="PS50868">
    <property type="entry name" value="POST_SET"/>
    <property type="match status" value="1"/>
</dbReference>
<comment type="subcellular location">
    <subcellularLocation>
        <location evidence="2">Chromosome</location>
    </subcellularLocation>
    <subcellularLocation>
        <location evidence="1">Nucleus</location>
    </subcellularLocation>
</comment>
<dbReference type="GO" id="GO:0005694">
    <property type="term" value="C:chromosome"/>
    <property type="evidence" value="ECO:0007669"/>
    <property type="project" value="UniProtKB-SubCell"/>
</dbReference>
<keyword evidence="10" id="KW-0539">Nucleus</keyword>
<reference evidence="15" key="1">
    <citation type="submission" date="2020-10" db="EMBL/GenBank/DDBJ databases">
        <authorList>
            <person name="Kikuchi T."/>
        </authorList>
    </citation>
    <scope>NUCLEOTIDE SEQUENCE</scope>
    <source>
        <strain evidence="15">NKZ352</strain>
    </source>
</reference>
<proteinExistence type="predicted"/>
<evidence type="ECO:0000256" key="9">
    <source>
        <dbReference type="ARBA" id="ARBA00022833"/>
    </source>
</evidence>
<dbReference type="GO" id="GO:0008168">
    <property type="term" value="F:methyltransferase activity"/>
    <property type="evidence" value="ECO:0007669"/>
    <property type="project" value="UniProtKB-KW"/>
</dbReference>
<evidence type="ECO:0000256" key="12">
    <source>
        <dbReference type="SAM" id="SignalP"/>
    </source>
</evidence>
<dbReference type="OrthoDB" id="422362at2759"/>
<evidence type="ECO:0000256" key="1">
    <source>
        <dbReference type="ARBA" id="ARBA00004123"/>
    </source>
</evidence>
<organism evidence="15 16">
    <name type="scientific">Caenorhabditis auriculariae</name>
    <dbReference type="NCBI Taxonomy" id="2777116"/>
    <lineage>
        <taxon>Eukaryota</taxon>
        <taxon>Metazoa</taxon>
        <taxon>Ecdysozoa</taxon>
        <taxon>Nematoda</taxon>
        <taxon>Chromadorea</taxon>
        <taxon>Rhabditida</taxon>
        <taxon>Rhabditina</taxon>
        <taxon>Rhabditomorpha</taxon>
        <taxon>Rhabditoidea</taxon>
        <taxon>Rhabditidae</taxon>
        <taxon>Peloderinae</taxon>
        <taxon>Caenorhabditis</taxon>
    </lineage>
</organism>
<dbReference type="Gene3D" id="2.170.270.10">
    <property type="entry name" value="SET domain"/>
    <property type="match status" value="1"/>
</dbReference>
<keyword evidence="8" id="KW-0863">Zinc-finger</keyword>
<protein>
    <recommendedName>
        <fullName evidence="17">Histone-lysine N-methyltransferase</fullName>
    </recommendedName>
</protein>
<evidence type="ECO:0000256" key="6">
    <source>
        <dbReference type="ARBA" id="ARBA00022691"/>
    </source>
</evidence>
<dbReference type="InterPro" id="IPR003616">
    <property type="entry name" value="Post-SET_dom"/>
</dbReference>
<feature type="compositionally biased region" description="Low complexity" evidence="11">
    <location>
        <begin position="968"/>
        <end position="978"/>
    </location>
</feature>
<evidence type="ECO:0000256" key="2">
    <source>
        <dbReference type="ARBA" id="ARBA00004286"/>
    </source>
</evidence>
<evidence type="ECO:0000259" key="13">
    <source>
        <dbReference type="PROSITE" id="PS50280"/>
    </source>
</evidence>
<feature type="domain" description="Post-SET" evidence="14">
    <location>
        <begin position="742"/>
        <end position="758"/>
    </location>
</feature>
<keyword evidence="12" id="KW-0732">Signal</keyword>
<feature type="compositionally biased region" description="Low complexity" evidence="11">
    <location>
        <begin position="1056"/>
        <end position="1068"/>
    </location>
</feature>
<name>A0A8S1H2H3_9PELO</name>
<keyword evidence="6" id="KW-0949">S-adenosyl-L-methionine</keyword>
<dbReference type="EMBL" id="CAJGYM010000011">
    <property type="protein sequence ID" value="CAD6189701.1"/>
    <property type="molecule type" value="Genomic_DNA"/>
</dbReference>
<evidence type="ECO:0000256" key="5">
    <source>
        <dbReference type="ARBA" id="ARBA00022679"/>
    </source>
</evidence>
<dbReference type="SMART" id="SM00249">
    <property type="entry name" value="PHD"/>
    <property type="match status" value="3"/>
</dbReference>
<accession>A0A8S1H2H3</accession>
<feature type="compositionally biased region" description="Basic and acidic residues" evidence="11">
    <location>
        <begin position="1144"/>
        <end position="1157"/>
    </location>
</feature>
<keyword evidence="5" id="KW-0808">Transferase</keyword>
<evidence type="ECO:0000256" key="3">
    <source>
        <dbReference type="ARBA" id="ARBA00022454"/>
    </source>
</evidence>
<evidence type="ECO:0000313" key="15">
    <source>
        <dbReference type="EMBL" id="CAD6189701.1"/>
    </source>
</evidence>